<gene>
    <name evidence="4" type="ORF">CUJ86_02315</name>
</gene>
<keyword evidence="3" id="KW-0406">Ion transport</keyword>
<dbReference type="RefSeq" id="WP_130645941.1">
    <property type="nucleotide sequence ID" value="NZ_PGCL01000001.1"/>
</dbReference>
<protein>
    <recommendedName>
        <fullName evidence="6">Vacuolar H+transporting two-sector ATPase F subunit</fullName>
    </recommendedName>
</protein>
<evidence type="ECO:0000313" key="5">
    <source>
        <dbReference type="Proteomes" id="UP000292580"/>
    </source>
</evidence>
<comment type="similarity">
    <text evidence="1">Belongs to the V-ATPase F subunit family.</text>
</comment>
<evidence type="ECO:0000313" key="4">
    <source>
        <dbReference type="EMBL" id="TAJ45579.1"/>
    </source>
</evidence>
<organism evidence="4 5">
    <name type="scientific">Methanofollis fontis</name>
    <dbReference type="NCBI Taxonomy" id="2052832"/>
    <lineage>
        <taxon>Archaea</taxon>
        <taxon>Methanobacteriati</taxon>
        <taxon>Methanobacteriota</taxon>
        <taxon>Stenosarchaea group</taxon>
        <taxon>Methanomicrobia</taxon>
        <taxon>Methanomicrobiales</taxon>
        <taxon>Methanomicrobiaceae</taxon>
        <taxon>Methanofollis</taxon>
    </lineage>
</organism>
<evidence type="ECO:0000256" key="1">
    <source>
        <dbReference type="ARBA" id="ARBA00010148"/>
    </source>
</evidence>
<dbReference type="Gene3D" id="3.40.50.10580">
    <property type="entry name" value="ATPase, V1 complex, subunit F"/>
    <property type="match status" value="1"/>
</dbReference>
<dbReference type="EMBL" id="PGCL01000001">
    <property type="protein sequence ID" value="TAJ45579.1"/>
    <property type="molecule type" value="Genomic_DNA"/>
</dbReference>
<dbReference type="GO" id="GO:0046961">
    <property type="term" value="F:proton-transporting ATPase activity, rotational mechanism"/>
    <property type="evidence" value="ECO:0007669"/>
    <property type="project" value="InterPro"/>
</dbReference>
<evidence type="ECO:0008006" key="6">
    <source>
        <dbReference type="Google" id="ProtNLM"/>
    </source>
</evidence>
<accession>A0A483CZM4</accession>
<comment type="caution">
    <text evidence="4">The sequence shown here is derived from an EMBL/GenBank/DDBJ whole genome shotgun (WGS) entry which is preliminary data.</text>
</comment>
<dbReference type="Pfam" id="PF01990">
    <property type="entry name" value="ATP-synt_F"/>
    <property type="match status" value="1"/>
</dbReference>
<keyword evidence="2" id="KW-0813">Transport</keyword>
<proteinExistence type="inferred from homology"/>
<keyword evidence="5" id="KW-1185">Reference proteome</keyword>
<reference evidence="4 5" key="1">
    <citation type="submission" date="2017-11" db="EMBL/GenBank/DDBJ databases">
        <title>Isolation and Characterization of Methanofollis Species from Methane Seep Offshore SW Taiwan.</title>
        <authorList>
            <person name="Teng N.-H."/>
            <person name="Lai M.-C."/>
            <person name="Chen S.-C."/>
        </authorList>
    </citation>
    <scope>NUCLEOTIDE SEQUENCE [LARGE SCALE GENOMIC DNA]</scope>
    <source>
        <strain evidence="4 5">FWC-SCC2</strain>
    </source>
</reference>
<evidence type="ECO:0000256" key="2">
    <source>
        <dbReference type="ARBA" id="ARBA00022448"/>
    </source>
</evidence>
<name>A0A483CZM4_9EURY</name>
<dbReference type="InterPro" id="IPR036906">
    <property type="entry name" value="ATPase_V1_fsu_sf"/>
</dbReference>
<dbReference type="Proteomes" id="UP000292580">
    <property type="component" value="Unassembled WGS sequence"/>
</dbReference>
<dbReference type="AlphaFoldDB" id="A0A483CZM4"/>
<dbReference type="SUPFAM" id="SSF159468">
    <property type="entry name" value="AtpF-like"/>
    <property type="match status" value="1"/>
</dbReference>
<evidence type="ECO:0000256" key="3">
    <source>
        <dbReference type="ARBA" id="ARBA00023065"/>
    </source>
</evidence>
<dbReference type="InterPro" id="IPR008218">
    <property type="entry name" value="ATPase_V1-cplx_f_g_su"/>
</dbReference>
<sequence length="103" mass="10659">MRIRAIGDRTMVRACRAGGVVECSVCAGPLETAAALEEALADPESGVVLVLDRFLHEIPYTPPSGPYPVVIAVPGPAGPKSGEDAVERAVRRVTGRGVPGVVQ</sequence>